<evidence type="ECO:0000256" key="2">
    <source>
        <dbReference type="ARBA" id="ARBA00022692"/>
    </source>
</evidence>
<evidence type="ECO:0000256" key="1">
    <source>
        <dbReference type="ARBA" id="ARBA00004370"/>
    </source>
</evidence>
<feature type="transmembrane region" description="Helical" evidence="6">
    <location>
        <begin position="355"/>
        <end position="372"/>
    </location>
</feature>
<dbReference type="PANTHER" id="PTHR23521">
    <property type="entry name" value="TRANSPORTER MFS SUPERFAMILY"/>
    <property type="match status" value="1"/>
</dbReference>
<dbReference type="InterPro" id="IPR011701">
    <property type="entry name" value="MFS"/>
</dbReference>
<dbReference type="Pfam" id="PF00083">
    <property type="entry name" value="Sugar_tr"/>
    <property type="match status" value="1"/>
</dbReference>
<dbReference type="PROSITE" id="PS50850">
    <property type="entry name" value="MFS"/>
    <property type="match status" value="1"/>
</dbReference>
<dbReference type="Gene3D" id="1.20.1250.20">
    <property type="entry name" value="MFS general substrate transporter like domains"/>
    <property type="match status" value="2"/>
</dbReference>
<name>A0A1H3G3N0_9RHOB</name>
<evidence type="ECO:0000259" key="7">
    <source>
        <dbReference type="PROSITE" id="PS50850"/>
    </source>
</evidence>
<dbReference type="InterPro" id="IPR036259">
    <property type="entry name" value="MFS_trans_sf"/>
</dbReference>
<dbReference type="SUPFAM" id="SSF103473">
    <property type="entry name" value="MFS general substrate transporter"/>
    <property type="match status" value="1"/>
</dbReference>
<keyword evidence="9" id="KW-1185">Reference proteome</keyword>
<evidence type="ECO:0000313" key="8">
    <source>
        <dbReference type="EMBL" id="SDX97851.1"/>
    </source>
</evidence>
<organism evidence="8 9">
    <name type="scientific">Citreimonas salinaria</name>
    <dbReference type="NCBI Taxonomy" id="321339"/>
    <lineage>
        <taxon>Bacteria</taxon>
        <taxon>Pseudomonadati</taxon>
        <taxon>Pseudomonadota</taxon>
        <taxon>Alphaproteobacteria</taxon>
        <taxon>Rhodobacterales</taxon>
        <taxon>Roseobacteraceae</taxon>
        <taxon>Citreimonas</taxon>
    </lineage>
</organism>
<feature type="region of interest" description="Disordered" evidence="5">
    <location>
        <begin position="410"/>
        <end position="446"/>
    </location>
</feature>
<feature type="transmembrane region" description="Helical" evidence="6">
    <location>
        <begin position="94"/>
        <end position="113"/>
    </location>
</feature>
<sequence>MIDVLKNSWALLLGVFLLLLGNGLQGSLLGVRGPDAGFSPLAMSVIMSGYFAGFLVASRTVPTLIRRVGHVRVFAFLGSLTSAVLLVFPAVTDPIVWTASRIVLGFCFCGVYVTAESWLNNAATNETRGQTLSAYMIVQTVGIITAQGLLVVPDPTGFLLFVIPSMLVSLSFAPILLSIQPTPAFETSKPMTLAQVYRASPLGCVGIFLLGGVFAAQYGMAAVYGKAIGLSLPQISAFIASFYVGALVLQYPFGWLSDRTDRRALILGIAIMGATAAIVGVMYGQVYDVLLLVAFLIGGAANPLYSLLIAYTNDFLEVEDMASASAGLYFINGVGAVAGPLVIGWSMQSIGPEGFFLLIATLLCALSGYAAWRMTRRAAPDETVAYTALSPALSAYTLETAQEYAYETALESAAEGAEHSAGTEASGAEPSSVDTVRDWPRSAGQV</sequence>
<evidence type="ECO:0000256" key="3">
    <source>
        <dbReference type="ARBA" id="ARBA00022989"/>
    </source>
</evidence>
<feature type="transmembrane region" description="Helical" evidence="6">
    <location>
        <begin position="69"/>
        <end position="88"/>
    </location>
</feature>
<dbReference type="InterPro" id="IPR047200">
    <property type="entry name" value="MFS_YcaD-like"/>
</dbReference>
<feature type="transmembrane region" description="Helical" evidence="6">
    <location>
        <begin position="158"/>
        <end position="179"/>
    </location>
</feature>
<dbReference type="InterPro" id="IPR020846">
    <property type="entry name" value="MFS_dom"/>
</dbReference>
<protein>
    <submittedName>
        <fullName evidence="8">Predicted arabinose efflux permease, MFS family</fullName>
    </submittedName>
</protein>
<feature type="transmembrane region" description="Helical" evidence="6">
    <location>
        <begin position="289"/>
        <end position="311"/>
    </location>
</feature>
<feature type="transmembrane region" description="Helical" evidence="6">
    <location>
        <begin position="199"/>
        <end position="220"/>
    </location>
</feature>
<feature type="compositionally biased region" description="Low complexity" evidence="5">
    <location>
        <begin position="410"/>
        <end position="429"/>
    </location>
</feature>
<dbReference type="EMBL" id="FNPF01000002">
    <property type="protein sequence ID" value="SDX97851.1"/>
    <property type="molecule type" value="Genomic_DNA"/>
</dbReference>
<dbReference type="GO" id="GO:0005886">
    <property type="term" value="C:plasma membrane"/>
    <property type="evidence" value="ECO:0007669"/>
    <property type="project" value="TreeGrafter"/>
</dbReference>
<evidence type="ECO:0000256" key="6">
    <source>
        <dbReference type="SAM" id="Phobius"/>
    </source>
</evidence>
<dbReference type="AlphaFoldDB" id="A0A1H3G3N0"/>
<dbReference type="GO" id="GO:0022857">
    <property type="term" value="F:transmembrane transporter activity"/>
    <property type="evidence" value="ECO:0007669"/>
    <property type="project" value="InterPro"/>
</dbReference>
<feature type="transmembrane region" description="Helical" evidence="6">
    <location>
        <begin position="265"/>
        <end position="283"/>
    </location>
</feature>
<dbReference type="CDD" id="cd17477">
    <property type="entry name" value="MFS_YcaD_like"/>
    <property type="match status" value="1"/>
</dbReference>
<reference evidence="8 9" key="1">
    <citation type="submission" date="2016-10" db="EMBL/GenBank/DDBJ databases">
        <authorList>
            <person name="de Groot N.N."/>
        </authorList>
    </citation>
    <scope>NUCLEOTIDE SEQUENCE [LARGE SCALE GENOMIC DNA]</scope>
    <source>
        <strain evidence="8 9">DSM 26880</strain>
    </source>
</reference>
<dbReference type="Proteomes" id="UP000199286">
    <property type="component" value="Unassembled WGS sequence"/>
</dbReference>
<evidence type="ECO:0000256" key="4">
    <source>
        <dbReference type="ARBA" id="ARBA00023136"/>
    </source>
</evidence>
<feature type="domain" description="Major facilitator superfamily (MFS) profile" evidence="7">
    <location>
        <begin position="7"/>
        <end position="379"/>
    </location>
</feature>
<feature type="transmembrane region" description="Helical" evidence="6">
    <location>
        <begin position="36"/>
        <end position="57"/>
    </location>
</feature>
<evidence type="ECO:0000313" key="9">
    <source>
        <dbReference type="Proteomes" id="UP000199286"/>
    </source>
</evidence>
<feature type="transmembrane region" description="Helical" evidence="6">
    <location>
        <begin position="323"/>
        <end position="343"/>
    </location>
</feature>
<comment type="subcellular location">
    <subcellularLocation>
        <location evidence="1">Membrane</location>
    </subcellularLocation>
</comment>
<accession>A0A1H3G3N0</accession>
<evidence type="ECO:0000256" key="5">
    <source>
        <dbReference type="SAM" id="MobiDB-lite"/>
    </source>
</evidence>
<dbReference type="InterPro" id="IPR005828">
    <property type="entry name" value="MFS_sugar_transport-like"/>
</dbReference>
<keyword evidence="4 6" id="KW-0472">Membrane</keyword>
<proteinExistence type="predicted"/>
<feature type="transmembrane region" description="Helical" evidence="6">
    <location>
        <begin position="134"/>
        <end position="152"/>
    </location>
</feature>
<keyword evidence="2 6" id="KW-0812">Transmembrane</keyword>
<keyword evidence="3 6" id="KW-1133">Transmembrane helix</keyword>
<feature type="transmembrane region" description="Helical" evidence="6">
    <location>
        <begin position="232"/>
        <end position="253"/>
    </location>
</feature>
<dbReference type="STRING" id="321339.SAMN05444340_102140"/>
<dbReference type="OrthoDB" id="9810614at2"/>
<gene>
    <name evidence="8" type="ORF">SAMN05444340_102140</name>
</gene>
<dbReference type="Pfam" id="PF07690">
    <property type="entry name" value="MFS_1"/>
    <property type="match status" value="1"/>
</dbReference>
<dbReference type="PANTHER" id="PTHR23521:SF3">
    <property type="entry name" value="MFS TRANSPORTER"/>
    <property type="match status" value="1"/>
</dbReference>
<dbReference type="RefSeq" id="WP_089879123.1">
    <property type="nucleotide sequence ID" value="NZ_FNPF01000002.1"/>
</dbReference>